<dbReference type="Proteomes" id="UP000276215">
    <property type="component" value="Unassembled WGS sequence"/>
</dbReference>
<reference evidence="2 3" key="1">
    <citation type="journal article" date="2018" name="Nat. Ecol. Evol.">
        <title>Pezizomycetes genomes reveal the molecular basis of ectomycorrhizal truffle lifestyle.</title>
        <authorList>
            <person name="Murat C."/>
            <person name="Payen T."/>
            <person name="Noel B."/>
            <person name="Kuo A."/>
            <person name="Morin E."/>
            <person name="Chen J."/>
            <person name="Kohler A."/>
            <person name="Krizsan K."/>
            <person name="Balestrini R."/>
            <person name="Da Silva C."/>
            <person name="Montanini B."/>
            <person name="Hainaut M."/>
            <person name="Levati E."/>
            <person name="Barry K.W."/>
            <person name="Belfiori B."/>
            <person name="Cichocki N."/>
            <person name="Clum A."/>
            <person name="Dockter R.B."/>
            <person name="Fauchery L."/>
            <person name="Guy J."/>
            <person name="Iotti M."/>
            <person name="Le Tacon F."/>
            <person name="Lindquist E.A."/>
            <person name="Lipzen A."/>
            <person name="Malagnac F."/>
            <person name="Mello A."/>
            <person name="Molinier V."/>
            <person name="Miyauchi S."/>
            <person name="Poulain J."/>
            <person name="Riccioni C."/>
            <person name="Rubini A."/>
            <person name="Sitrit Y."/>
            <person name="Splivallo R."/>
            <person name="Traeger S."/>
            <person name="Wang M."/>
            <person name="Zifcakova L."/>
            <person name="Wipf D."/>
            <person name="Zambonelli A."/>
            <person name="Paolocci F."/>
            <person name="Nowrousian M."/>
            <person name="Ottonello S."/>
            <person name="Baldrian P."/>
            <person name="Spatafora J.W."/>
            <person name="Henrissat B."/>
            <person name="Nagy L.G."/>
            <person name="Aury J.M."/>
            <person name="Wincker P."/>
            <person name="Grigoriev I.V."/>
            <person name="Bonfante P."/>
            <person name="Martin F.M."/>
        </authorList>
    </citation>
    <scope>NUCLEOTIDE SEQUENCE [LARGE SCALE GENOMIC DNA]</scope>
    <source>
        <strain evidence="2 3">120613-1</strain>
    </source>
</reference>
<dbReference type="EMBL" id="ML120438">
    <property type="protein sequence ID" value="RPA94361.1"/>
    <property type="molecule type" value="Genomic_DNA"/>
</dbReference>
<dbReference type="OrthoDB" id="5399295at2759"/>
<evidence type="ECO:0000313" key="2">
    <source>
        <dbReference type="EMBL" id="RPA94361.1"/>
    </source>
</evidence>
<proteinExistence type="predicted"/>
<sequence>MQVLFTHKSAQGSGAIGENMLDIKFSNDPSTSLTLSIRPFTLNYGIKIAAPTHPPSLAPPSSPPLPPSLAPPIIEIEVEESESAVLLPPPPPPATSAATQTSLPTPTIASTPPPASLLHSYKVHQLDRIFTADRFYKYLLSAPSTSAYLTIDNEFLSTLHGITGAEDCSADLVVGVYDGMSELQRGMMVEVIKVVERGLERDENERLDEWIKIEVPKILDEFM</sequence>
<organism evidence="2 3">
    <name type="scientific">Choiromyces venosus 120613-1</name>
    <dbReference type="NCBI Taxonomy" id="1336337"/>
    <lineage>
        <taxon>Eukaryota</taxon>
        <taxon>Fungi</taxon>
        <taxon>Dikarya</taxon>
        <taxon>Ascomycota</taxon>
        <taxon>Pezizomycotina</taxon>
        <taxon>Pezizomycetes</taxon>
        <taxon>Pezizales</taxon>
        <taxon>Tuberaceae</taxon>
        <taxon>Choiromyces</taxon>
    </lineage>
</organism>
<name>A0A3N4JCF0_9PEZI</name>
<feature type="region of interest" description="Disordered" evidence="1">
    <location>
        <begin position="82"/>
        <end position="101"/>
    </location>
</feature>
<keyword evidence="3" id="KW-1185">Reference proteome</keyword>
<dbReference type="AlphaFoldDB" id="A0A3N4JCF0"/>
<protein>
    <submittedName>
        <fullName evidence="2">Uncharacterized protein</fullName>
    </submittedName>
</protein>
<evidence type="ECO:0000256" key="1">
    <source>
        <dbReference type="SAM" id="MobiDB-lite"/>
    </source>
</evidence>
<gene>
    <name evidence="2" type="ORF">L873DRAFT_1701548</name>
</gene>
<evidence type="ECO:0000313" key="3">
    <source>
        <dbReference type="Proteomes" id="UP000276215"/>
    </source>
</evidence>
<accession>A0A3N4JCF0</accession>